<protein>
    <submittedName>
        <fullName evidence="1">Uncharacterized protein</fullName>
    </submittedName>
</protein>
<dbReference type="EMBL" id="JAIVGD010000003">
    <property type="protein sequence ID" value="KAH0776381.1"/>
    <property type="molecule type" value="Genomic_DNA"/>
</dbReference>
<comment type="caution">
    <text evidence="1">The sequence shown here is derived from an EMBL/GenBank/DDBJ whole genome shotgun (WGS) entry which is preliminary data.</text>
</comment>
<sequence length="164" mass="18071">MGKSGSGKKKITGNSCNQEYERQLQQSTIPTDAKSPVIYATQALPQTNPPLSWIELGLRDQAVFFTMDLNGQEVMIILQNPNFLSQLISKGMKLAMDNYLNHLWINNIMNPLASAVAPMLLISAYGPGPRQSMNTRPAVKVSYSCKSCPGQEVGEAAEYFTNQK</sequence>
<keyword evidence="2" id="KW-1185">Reference proteome</keyword>
<evidence type="ECO:0000313" key="1">
    <source>
        <dbReference type="EMBL" id="KAH0776381.1"/>
    </source>
</evidence>
<name>A0ABQ7W6K2_SOLTU</name>
<dbReference type="Proteomes" id="UP000826656">
    <property type="component" value="Unassembled WGS sequence"/>
</dbReference>
<proteinExistence type="predicted"/>
<reference evidence="1 2" key="1">
    <citation type="journal article" date="2021" name="bioRxiv">
        <title>Chromosome-scale and haplotype-resolved genome assembly of a tetraploid potato cultivar.</title>
        <authorList>
            <person name="Sun H."/>
            <person name="Jiao W.-B."/>
            <person name="Krause K."/>
            <person name="Campoy J.A."/>
            <person name="Goel M."/>
            <person name="Folz-Donahue K."/>
            <person name="Kukat C."/>
            <person name="Huettel B."/>
            <person name="Schneeberger K."/>
        </authorList>
    </citation>
    <scope>NUCLEOTIDE SEQUENCE [LARGE SCALE GENOMIC DNA]</scope>
    <source>
        <strain evidence="1">SolTubOtavaFocal</strain>
        <tissue evidence="1">Leaves</tissue>
    </source>
</reference>
<organism evidence="1 2">
    <name type="scientific">Solanum tuberosum</name>
    <name type="common">Potato</name>
    <dbReference type="NCBI Taxonomy" id="4113"/>
    <lineage>
        <taxon>Eukaryota</taxon>
        <taxon>Viridiplantae</taxon>
        <taxon>Streptophyta</taxon>
        <taxon>Embryophyta</taxon>
        <taxon>Tracheophyta</taxon>
        <taxon>Spermatophyta</taxon>
        <taxon>Magnoliopsida</taxon>
        <taxon>eudicotyledons</taxon>
        <taxon>Gunneridae</taxon>
        <taxon>Pentapetalae</taxon>
        <taxon>asterids</taxon>
        <taxon>lamiids</taxon>
        <taxon>Solanales</taxon>
        <taxon>Solanaceae</taxon>
        <taxon>Solanoideae</taxon>
        <taxon>Solaneae</taxon>
        <taxon>Solanum</taxon>
    </lineage>
</organism>
<gene>
    <name evidence="1" type="ORF">KY290_007792</name>
</gene>
<evidence type="ECO:0000313" key="2">
    <source>
        <dbReference type="Proteomes" id="UP000826656"/>
    </source>
</evidence>
<accession>A0ABQ7W6K2</accession>